<evidence type="ECO:0000256" key="1">
    <source>
        <dbReference type="SAM" id="Phobius"/>
    </source>
</evidence>
<comment type="caution">
    <text evidence="3">The sequence shown here is derived from an EMBL/GenBank/DDBJ whole genome shotgun (WGS) entry which is preliminary data.</text>
</comment>
<feature type="transmembrane region" description="Helical" evidence="1">
    <location>
        <begin position="15"/>
        <end position="38"/>
    </location>
</feature>
<evidence type="ECO:0000313" key="3">
    <source>
        <dbReference type="EMBL" id="GAA5018898.1"/>
    </source>
</evidence>
<dbReference type="RefSeq" id="WP_345505943.1">
    <property type="nucleotide sequence ID" value="NZ_BAABIW010000006.1"/>
</dbReference>
<sequence>MKTSRFPAVVDDVTVRLVAAVVLAVGVVALATSQWWLYAVLAVDFTLRASLGPSASPVARLVQRWIRPAVSAAARPTAGPPKRFAAAIGAVMTVAATALWLTTVITGSSIAATGVVVIGAVMVLFPALESLLGICVGCVLFSWLMRLGLVPEEVCLDCADITRRRTRPAADSTLAG</sequence>
<evidence type="ECO:0000259" key="2">
    <source>
        <dbReference type="Pfam" id="PF14340"/>
    </source>
</evidence>
<protein>
    <submittedName>
        <fullName evidence="3">DUF4395 domain-containing protein</fullName>
    </submittedName>
</protein>
<accession>A0ABP9J437</accession>
<dbReference type="Proteomes" id="UP001500427">
    <property type="component" value="Unassembled WGS sequence"/>
</dbReference>
<dbReference type="Pfam" id="PF14340">
    <property type="entry name" value="DUF4395"/>
    <property type="match status" value="1"/>
</dbReference>
<evidence type="ECO:0000313" key="4">
    <source>
        <dbReference type="Proteomes" id="UP001500427"/>
    </source>
</evidence>
<reference evidence="4" key="1">
    <citation type="journal article" date="2019" name="Int. J. Syst. Evol. Microbiol.">
        <title>The Global Catalogue of Microorganisms (GCM) 10K type strain sequencing project: providing services to taxonomists for standard genome sequencing and annotation.</title>
        <authorList>
            <consortium name="The Broad Institute Genomics Platform"/>
            <consortium name="The Broad Institute Genome Sequencing Center for Infectious Disease"/>
            <person name="Wu L."/>
            <person name="Ma J."/>
        </authorList>
    </citation>
    <scope>NUCLEOTIDE SEQUENCE [LARGE SCALE GENOMIC DNA]</scope>
    <source>
        <strain evidence="4">JCM 17687</strain>
    </source>
</reference>
<dbReference type="EMBL" id="BAABIW010000006">
    <property type="protein sequence ID" value="GAA5018898.1"/>
    <property type="molecule type" value="Genomic_DNA"/>
</dbReference>
<feature type="transmembrane region" description="Helical" evidence="1">
    <location>
        <begin position="84"/>
        <end position="105"/>
    </location>
</feature>
<dbReference type="InterPro" id="IPR025508">
    <property type="entry name" value="DUF4395"/>
</dbReference>
<name>A0ABP9J437_9MICO</name>
<keyword evidence="1" id="KW-0812">Transmembrane</keyword>
<proteinExistence type="predicted"/>
<organism evidence="3 4">
    <name type="scientific">Terrabacter aeriphilus</name>
    <dbReference type="NCBI Taxonomy" id="515662"/>
    <lineage>
        <taxon>Bacteria</taxon>
        <taxon>Bacillati</taxon>
        <taxon>Actinomycetota</taxon>
        <taxon>Actinomycetes</taxon>
        <taxon>Micrococcales</taxon>
        <taxon>Intrasporangiaceae</taxon>
        <taxon>Terrabacter</taxon>
    </lineage>
</organism>
<keyword evidence="1" id="KW-0472">Membrane</keyword>
<feature type="domain" description="DUF4395" evidence="2">
    <location>
        <begin position="10"/>
        <end position="146"/>
    </location>
</feature>
<gene>
    <name evidence="3" type="ORF">GCM10023258_05960</name>
</gene>
<keyword evidence="4" id="KW-1185">Reference proteome</keyword>
<keyword evidence="1" id="KW-1133">Transmembrane helix</keyword>
<feature type="transmembrane region" description="Helical" evidence="1">
    <location>
        <begin position="111"/>
        <end position="144"/>
    </location>
</feature>